<protein>
    <submittedName>
        <fullName evidence="2">Uncharacterized protein</fullName>
    </submittedName>
</protein>
<gene>
    <name evidence="2" type="ORF">AVEN_14806_1</name>
</gene>
<dbReference type="EMBL" id="BGPR01000946">
    <property type="protein sequence ID" value="GBM40885.1"/>
    <property type="molecule type" value="Genomic_DNA"/>
</dbReference>
<evidence type="ECO:0000313" key="2">
    <source>
        <dbReference type="EMBL" id="GBM40885.1"/>
    </source>
</evidence>
<feature type="region of interest" description="Disordered" evidence="1">
    <location>
        <begin position="1"/>
        <end position="25"/>
    </location>
</feature>
<organism evidence="2 3">
    <name type="scientific">Araneus ventricosus</name>
    <name type="common">Orbweaver spider</name>
    <name type="synonym">Epeira ventricosa</name>
    <dbReference type="NCBI Taxonomy" id="182803"/>
    <lineage>
        <taxon>Eukaryota</taxon>
        <taxon>Metazoa</taxon>
        <taxon>Ecdysozoa</taxon>
        <taxon>Arthropoda</taxon>
        <taxon>Chelicerata</taxon>
        <taxon>Arachnida</taxon>
        <taxon>Araneae</taxon>
        <taxon>Araneomorphae</taxon>
        <taxon>Entelegynae</taxon>
        <taxon>Araneoidea</taxon>
        <taxon>Araneidae</taxon>
        <taxon>Araneus</taxon>
    </lineage>
</organism>
<dbReference type="Proteomes" id="UP000499080">
    <property type="component" value="Unassembled WGS sequence"/>
</dbReference>
<sequence>MGPTGELCGRRTQLTSQRSPSAFKVNPSPTLGPAFSHCPKLLSICQCIDYTAFFFLTCEIRGHLLWKNNNLQIQLHVSCRRNQSFPTIDPLPTIANMMIGANCLIFFDSSP</sequence>
<name>A0A4Y2FKA4_ARAVE</name>
<comment type="caution">
    <text evidence="2">The sequence shown here is derived from an EMBL/GenBank/DDBJ whole genome shotgun (WGS) entry which is preliminary data.</text>
</comment>
<keyword evidence="3" id="KW-1185">Reference proteome</keyword>
<reference evidence="2 3" key="1">
    <citation type="journal article" date="2019" name="Sci. Rep.">
        <title>Orb-weaving spider Araneus ventricosus genome elucidates the spidroin gene catalogue.</title>
        <authorList>
            <person name="Kono N."/>
            <person name="Nakamura H."/>
            <person name="Ohtoshi R."/>
            <person name="Moran D.A.P."/>
            <person name="Shinohara A."/>
            <person name="Yoshida Y."/>
            <person name="Fujiwara M."/>
            <person name="Mori M."/>
            <person name="Tomita M."/>
            <person name="Arakawa K."/>
        </authorList>
    </citation>
    <scope>NUCLEOTIDE SEQUENCE [LARGE SCALE GENOMIC DNA]</scope>
</reference>
<evidence type="ECO:0000313" key="3">
    <source>
        <dbReference type="Proteomes" id="UP000499080"/>
    </source>
</evidence>
<evidence type="ECO:0000256" key="1">
    <source>
        <dbReference type="SAM" id="MobiDB-lite"/>
    </source>
</evidence>
<proteinExistence type="predicted"/>
<accession>A0A4Y2FKA4</accession>
<dbReference type="AlphaFoldDB" id="A0A4Y2FKA4"/>